<dbReference type="EMBL" id="GADI01003571">
    <property type="protein sequence ID" value="JAA70237.1"/>
    <property type="molecule type" value="mRNA"/>
</dbReference>
<sequence>MIRSKRQSDNIFYYKPSKDAPKTLRRGSSSQRTPRPNNTNHHFHQLCRKAHNHYRVRHHAPPLKSNTTLYLLAREWARRLAIQDDPRNVTHRPGKGLGENIYWTKPSKAPYEQYAKLAVDAWYAENVNYTYVPGGYSPATAHFTQLVWIKTTQVGCGYNVSQSNTIYVVCNYFPQGNIEGEYQENVKPPRTNV</sequence>
<dbReference type="PRINTS" id="PR00837">
    <property type="entry name" value="V5TPXLIKE"/>
</dbReference>
<dbReference type="Pfam" id="PF00188">
    <property type="entry name" value="CAP"/>
    <property type="match status" value="1"/>
</dbReference>
<dbReference type="SMART" id="SM00198">
    <property type="entry name" value="SCP"/>
    <property type="match status" value="1"/>
</dbReference>
<dbReference type="InterPro" id="IPR001283">
    <property type="entry name" value="CRISP-related"/>
</dbReference>
<dbReference type="InterPro" id="IPR014044">
    <property type="entry name" value="CAP_dom"/>
</dbReference>
<dbReference type="AlphaFoldDB" id="A0A0K8RGG5"/>
<dbReference type="CDD" id="cd05382">
    <property type="entry name" value="CAP_GAPR1-like"/>
    <property type="match status" value="1"/>
</dbReference>
<feature type="region of interest" description="Disordered" evidence="1">
    <location>
        <begin position="1"/>
        <end position="41"/>
    </location>
</feature>
<dbReference type="PROSITE" id="PS01010">
    <property type="entry name" value="CRISP_2"/>
    <property type="match status" value="1"/>
</dbReference>
<name>A0A0K8RGG5_IXORI</name>
<feature type="domain" description="SCP" evidence="2">
    <location>
        <begin position="42"/>
        <end position="180"/>
    </location>
</feature>
<evidence type="ECO:0000313" key="3">
    <source>
        <dbReference type="EMBL" id="JAA70237.1"/>
    </source>
</evidence>
<dbReference type="InterPro" id="IPR034113">
    <property type="entry name" value="SCP_GAPR1-like"/>
</dbReference>
<dbReference type="InterPro" id="IPR018244">
    <property type="entry name" value="Allrgn_V5/Tpx1_CS"/>
</dbReference>
<proteinExistence type="evidence at transcript level"/>
<evidence type="ECO:0000259" key="2">
    <source>
        <dbReference type="SMART" id="SM00198"/>
    </source>
</evidence>
<dbReference type="PANTHER" id="PTHR10334">
    <property type="entry name" value="CYSTEINE-RICH SECRETORY PROTEIN-RELATED"/>
    <property type="match status" value="1"/>
</dbReference>
<feature type="compositionally biased region" description="Polar residues" evidence="1">
    <location>
        <begin position="26"/>
        <end position="40"/>
    </location>
</feature>
<evidence type="ECO:0000256" key="1">
    <source>
        <dbReference type="SAM" id="MobiDB-lite"/>
    </source>
</evidence>
<protein>
    <submittedName>
        <fullName evidence="3">Putative antigen 5 protein</fullName>
    </submittedName>
</protein>
<dbReference type="SUPFAM" id="SSF55797">
    <property type="entry name" value="PR-1-like"/>
    <property type="match status" value="1"/>
</dbReference>
<dbReference type="GO" id="GO:0005576">
    <property type="term" value="C:extracellular region"/>
    <property type="evidence" value="ECO:0007669"/>
    <property type="project" value="InterPro"/>
</dbReference>
<dbReference type="Gene3D" id="3.40.33.10">
    <property type="entry name" value="CAP"/>
    <property type="match status" value="1"/>
</dbReference>
<accession>A0A0K8RGG5</accession>
<organism evidence="3">
    <name type="scientific">Ixodes ricinus</name>
    <name type="common">Common tick</name>
    <name type="synonym">Acarus ricinus</name>
    <dbReference type="NCBI Taxonomy" id="34613"/>
    <lineage>
        <taxon>Eukaryota</taxon>
        <taxon>Metazoa</taxon>
        <taxon>Ecdysozoa</taxon>
        <taxon>Arthropoda</taxon>
        <taxon>Chelicerata</taxon>
        <taxon>Arachnida</taxon>
        <taxon>Acari</taxon>
        <taxon>Parasitiformes</taxon>
        <taxon>Ixodida</taxon>
        <taxon>Ixodoidea</taxon>
        <taxon>Ixodidae</taxon>
        <taxon>Ixodinae</taxon>
        <taxon>Ixodes</taxon>
    </lineage>
</organism>
<dbReference type="FunFam" id="3.40.33.10:FF:000010">
    <property type="entry name" value="Predicted protein"/>
    <property type="match status" value="1"/>
</dbReference>
<reference evidence="3" key="1">
    <citation type="submission" date="2012-12" db="EMBL/GenBank/DDBJ databases">
        <title>Identification and characterization of a phenylalanine ammonia-lyase gene family in Isatis indigotica Fort.</title>
        <authorList>
            <person name="Liu Q."/>
            <person name="Chen J."/>
            <person name="Zhou X."/>
            <person name="Di P."/>
            <person name="Xiao Y."/>
            <person name="Xuan H."/>
            <person name="Zhang L."/>
            <person name="Chen W."/>
        </authorList>
    </citation>
    <scope>NUCLEOTIDE SEQUENCE</scope>
    <source>
        <tissue evidence="3">Salivary gland</tissue>
    </source>
</reference>
<dbReference type="InterPro" id="IPR035940">
    <property type="entry name" value="CAP_sf"/>
</dbReference>